<dbReference type="InterPro" id="IPR014718">
    <property type="entry name" value="GH-type_carb-bd"/>
</dbReference>
<evidence type="ECO:0000256" key="1">
    <source>
        <dbReference type="SAM" id="MobiDB-lite"/>
    </source>
</evidence>
<dbReference type="GO" id="GO:0030246">
    <property type="term" value="F:carbohydrate binding"/>
    <property type="evidence" value="ECO:0007669"/>
    <property type="project" value="InterPro"/>
</dbReference>
<dbReference type="EMBL" id="VYRZ01000003">
    <property type="protein sequence ID" value="KAA9085464.1"/>
    <property type="molecule type" value="Genomic_DNA"/>
</dbReference>
<dbReference type="SUPFAM" id="SSF48452">
    <property type="entry name" value="TPR-like"/>
    <property type="match status" value="1"/>
</dbReference>
<evidence type="ECO:0000313" key="3">
    <source>
        <dbReference type="EMBL" id="KAA9085464.1"/>
    </source>
</evidence>
<accession>A0A5J5ISW9</accession>
<dbReference type="OrthoDB" id="174931at2"/>
<dbReference type="InterPro" id="IPR033396">
    <property type="entry name" value="DUF5107"/>
</dbReference>
<feature type="region of interest" description="Disordered" evidence="1">
    <location>
        <begin position="29"/>
        <end position="52"/>
    </location>
</feature>
<dbReference type="InterPro" id="IPR011990">
    <property type="entry name" value="TPR-like_helical_dom_sf"/>
</dbReference>
<proteinExistence type="predicted"/>
<evidence type="ECO:0000313" key="4">
    <source>
        <dbReference type="Proteomes" id="UP000327039"/>
    </source>
</evidence>
<sequence length="1037" mass="113574">MSSFSPYPRRLRPPNVAEDVADVAHCRTEEERSAMTLQHPAPHQHAPADDARSERLVLPDADADLASEIAAGRAVAWSEPVEILTYEAGTPSPYPMFLDQRVYQGSSGKVYPLPFTESVADEPVRRSWQAVHLENAYVRVMVLPELGGRIHIGFDKTTGYDFFYRNNVIKPALVGLAGPWISGGVEFNWPQHHRPATYLPVETAIEHDPDGAVTVWCHDHDPFARMSAQHGIRLRPDSSVVELVVRLHNRTKERQTFLWWANVAARVGDDYQSFFPEDVRYVADHARRALTAFPEADRPYYGVDYAERAAVEPGADRIDWYRNIPVPTSYMIVDSNEDFFGGYDHGAGAGFVHWAERRVSPGKKQWTWGDAPFGHAWDAQLTDADGPYVELMAGVYTDNQPDFSWLLPGETKTFTQYWYPIPAIGPASQATPDAAVHVDRVERGDIAGPVVRVAAAVTSPQTRAALRILSGNEVLASRVVDLRPGEVAELSASDDAADDLRVELTDATGRLLVRWEPIAVADEEPWVAEEPPLAEQIDSVDELYLTGLHLSQYRHPTRSPLPYWHAALRLDPGDVRTNLALADLDYRAGRYDVALDRVERALARLTRRNANPMDAEAFYLHGLVLLRLGRRIDAERAFGKAAWDGAWAAAAGFALAQSLAARSQHRAAFRVLDELDQVAGHDTRRTALRAILLRRAGAGEAADAVLTAARALDPLDAWLRILDGAEVADPGILLDVALDFRDSGEHAAAAKLLARVAGADPGPAANQRAIASYLAAQLADVAGDTEVAAAERARARRSDLTRAFPAGLDAADALAAALDAEPDDAVAHHLLGTLLYAHHRRSEASAHFARAIEIGDESPVLLRNAGLAAYNVDADDERAWSLYDRAVAAAPGDARLLFERDQLAIRLGHGAAERLALLRPREPLVLERDDLTIAYVDLLVAEGDAARAYEILTTRSFHPWEGGEGLAIAAWDAVHDALGMPQTDPPATLGEARSPYTAPVARHEDGATDYFATSLPELLLFAREPAVDSVIDPSFRP</sequence>
<dbReference type="Gene3D" id="2.70.98.10">
    <property type="match status" value="1"/>
</dbReference>
<feature type="domain" description="DUF5107" evidence="2">
    <location>
        <begin position="109"/>
        <end position="421"/>
    </location>
</feature>
<comment type="caution">
    <text evidence="3">The sequence shown here is derived from an EMBL/GenBank/DDBJ whole genome shotgun (WGS) entry which is preliminary data.</text>
</comment>
<keyword evidence="4" id="KW-1185">Reference proteome</keyword>
<protein>
    <submittedName>
        <fullName evidence="3">DUF5107 domain-containing protein</fullName>
    </submittedName>
</protein>
<gene>
    <name evidence="3" type="ORF">F6B42_13485</name>
</gene>
<dbReference type="AlphaFoldDB" id="A0A5J5ISW9"/>
<dbReference type="Proteomes" id="UP000327039">
    <property type="component" value="Unassembled WGS sequence"/>
</dbReference>
<name>A0A5J5ISW9_9MICO</name>
<reference evidence="4" key="1">
    <citation type="submission" date="2019-09" db="EMBL/GenBank/DDBJ databases">
        <title>Mumia zhuanghuii sp. nov. isolated from the intestinal contents of plateau pika (Ochotona curzoniae) in the Qinghai-Tibet plateau of China.</title>
        <authorList>
            <person name="Tian Z."/>
        </authorList>
    </citation>
    <scope>NUCLEOTIDE SEQUENCE [LARGE SCALE GENOMIC DNA]</scope>
    <source>
        <strain evidence="4">DSM 25564</strain>
    </source>
</reference>
<dbReference type="Pfam" id="PF17128">
    <property type="entry name" value="DUF5107"/>
    <property type="match status" value="1"/>
</dbReference>
<dbReference type="Gene3D" id="1.25.40.10">
    <property type="entry name" value="Tetratricopeptide repeat domain"/>
    <property type="match status" value="2"/>
</dbReference>
<organism evidence="3 4">
    <name type="scientific">Microbacterium radiodurans</name>
    <dbReference type="NCBI Taxonomy" id="661398"/>
    <lineage>
        <taxon>Bacteria</taxon>
        <taxon>Bacillati</taxon>
        <taxon>Actinomycetota</taxon>
        <taxon>Actinomycetes</taxon>
        <taxon>Micrococcales</taxon>
        <taxon>Microbacteriaceae</taxon>
        <taxon>Microbacterium</taxon>
    </lineage>
</organism>
<evidence type="ECO:0000259" key="2">
    <source>
        <dbReference type="Pfam" id="PF17128"/>
    </source>
</evidence>